<organism evidence="1 2">
    <name type="scientific">Helicobacter magdeburgensis</name>
    <dbReference type="NCBI Taxonomy" id="471858"/>
    <lineage>
        <taxon>Bacteria</taxon>
        <taxon>Pseudomonadati</taxon>
        <taxon>Campylobacterota</taxon>
        <taxon>Epsilonproteobacteria</taxon>
        <taxon>Campylobacterales</taxon>
        <taxon>Helicobacteraceae</taxon>
        <taxon>Helicobacter</taxon>
    </lineage>
</organism>
<keyword evidence="2" id="KW-1185">Reference proteome</keyword>
<dbReference type="RefSeq" id="WP_034587344.1">
    <property type="nucleotide sequence ID" value="NZ_JRPE02000007.1"/>
</dbReference>
<proteinExistence type="predicted"/>
<protein>
    <submittedName>
        <fullName evidence="1">Uncharacterized protein</fullName>
    </submittedName>
</protein>
<evidence type="ECO:0000313" key="2">
    <source>
        <dbReference type="Proteomes" id="UP000029921"/>
    </source>
</evidence>
<dbReference type="Proteomes" id="UP000029921">
    <property type="component" value="Unassembled WGS sequence"/>
</dbReference>
<evidence type="ECO:0000313" key="1">
    <source>
        <dbReference type="EMBL" id="TLD92238.1"/>
    </source>
</evidence>
<dbReference type="AlphaFoldDB" id="A0A4U8SZH7"/>
<name>A0A4U8SZH7_9HELI</name>
<gene>
    <name evidence="1" type="ORF">LS74_005735</name>
</gene>
<dbReference type="NCBIfam" id="NF040559">
    <property type="entry name" value="CAS_Csx20"/>
    <property type="match status" value="1"/>
</dbReference>
<sequence>MKLFTLLNHSLAQEQRAQIHTLNITEIISLNTESTLDSSSGDLWGQIPPEMADISPLLQPYKQALQAQSSKGDYLLVQGDFGATYAMVEYAKSLGLIAIYATTLRESKEILNKDGSITKQNIFKHCIFRKY</sequence>
<dbReference type="InterPro" id="IPR049811">
    <property type="entry name" value="MJ1673-like_dom"/>
</dbReference>
<comment type="caution">
    <text evidence="1">The sequence shown here is derived from an EMBL/GenBank/DDBJ whole genome shotgun (WGS) entry which is preliminary data.</text>
</comment>
<accession>A0A4U8SZH7</accession>
<dbReference type="EMBL" id="JRPE02000007">
    <property type="protein sequence ID" value="TLD92238.1"/>
    <property type="molecule type" value="Genomic_DNA"/>
</dbReference>
<reference evidence="1 2" key="1">
    <citation type="journal article" date="2014" name="Genome Announc.">
        <title>Draft genome sequences of eight enterohepatic helicobacter species isolated from both laboratory and wild rodents.</title>
        <authorList>
            <person name="Sheh A."/>
            <person name="Shen Z."/>
            <person name="Fox J.G."/>
        </authorList>
    </citation>
    <scope>NUCLEOTIDE SEQUENCE [LARGE SCALE GENOMIC DNA]</scope>
    <source>
        <strain evidence="1 2">MIT 96-1001</strain>
    </source>
</reference>